<feature type="transmembrane region" description="Helical" evidence="8">
    <location>
        <begin position="388"/>
        <end position="405"/>
    </location>
</feature>
<evidence type="ECO:0000256" key="4">
    <source>
        <dbReference type="ARBA" id="ARBA00022475"/>
    </source>
</evidence>
<sequence>MVLQLVLNILKNPFIALFLTVSIGYLLGKIKYKTFVLGGISGSLIIGVIIGQLNIMIPPEIGSLFFALFIYAVGYQGGAQFFRSLNKSTFLLLASSTITCLLGLICVLTFAWIFGLDKGTAAGLGAGGLTQSAMIGSANNAIAAISSLPESIIHTMQANVAVGYAVCYIFGSFGPIILLATIFPLIMKWDIRKEAIKLATEQSDGSLDLEAGQFSAFSEYTTRAYRVSHNSELLNRSVVEIYKAYEYKVVIENIIRNDKLLTITPETNINTDDIVAITFYEDLDIQSIISNDDEVTKPQQFNFIEEKRALILTNKNLFNKTIQEIKTIIQDKNYYGVFLQKIIRSGQKLPISDELKLRRGDEIVLVGKPEDLDKISNKIGTYISEAPITDFIFFGLGMVLGYILGLISFNIFGISITLGAGVGCLLSGLIFGWIRSVKPQFSNLPLGASNFIRDFGLAIFVASVGITAGPQAIIAIKEHGLTLFFLGIGVTIIPQVISFYISYYLLKIKNPIVLLATIAGGRSANPGFAALLERAGNATPVIPFTSSYALANIWLTLWGPIIVALVTIIPK</sequence>
<dbReference type="Proteomes" id="UP000031830">
    <property type="component" value="Chromosome"/>
</dbReference>
<proteinExistence type="inferred from homology"/>
<feature type="domain" description="RCK C-terminal" evidence="9">
    <location>
        <begin position="311"/>
        <end position="379"/>
    </location>
</feature>
<name>A0A0B6D6B3_9GAMM</name>
<evidence type="ECO:0000259" key="10">
    <source>
        <dbReference type="Pfam" id="PF06826"/>
    </source>
</evidence>
<feature type="transmembrane region" description="Helical" evidence="8">
    <location>
        <begin position="35"/>
        <end position="55"/>
    </location>
</feature>
<accession>A0A0B6D6B3</accession>
<dbReference type="Pfam" id="PF06826">
    <property type="entry name" value="Asp-Al_Ex"/>
    <property type="match status" value="2"/>
</dbReference>
<feature type="transmembrane region" description="Helical" evidence="8">
    <location>
        <begin position="12"/>
        <end position="28"/>
    </location>
</feature>
<evidence type="ECO:0000259" key="9">
    <source>
        <dbReference type="Pfam" id="PF02080"/>
    </source>
</evidence>
<comment type="subcellular location">
    <subcellularLocation>
        <location evidence="1">Cell membrane</location>
        <topology evidence="1">Multi-pass membrane protein</topology>
    </subcellularLocation>
</comment>
<dbReference type="PANTHER" id="PTHR30445:SF9">
    <property type="match status" value="1"/>
</dbReference>
<keyword evidence="6 8" id="KW-1133">Transmembrane helix</keyword>
<feature type="transmembrane region" description="Helical" evidence="8">
    <location>
        <begin position="455"/>
        <end position="476"/>
    </location>
</feature>
<dbReference type="InterPro" id="IPR022457">
    <property type="entry name" value="Asp_Ala_antiprt"/>
</dbReference>
<dbReference type="InterPro" id="IPR036721">
    <property type="entry name" value="RCK_C_sf"/>
</dbReference>
<organism evidence="11 12">
    <name type="scientific">Francisella philomiragia</name>
    <dbReference type="NCBI Taxonomy" id="28110"/>
    <lineage>
        <taxon>Bacteria</taxon>
        <taxon>Pseudomonadati</taxon>
        <taxon>Pseudomonadota</taxon>
        <taxon>Gammaproteobacteria</taxon>
        <taxon>Thiotrichales</taxon>
        <taxon>Francisellaceae</taxon>
        <taxon>Francisella</taxon>
    </lineage>
</organism>
<evidence type="ECO:0000313" key="11">
    <source>
        <dbReference type="EMBL" id="AJI53208.1"/>
    </source>
</evidence>
<keyword evidence="3" id="KW-0813">Transport</keyword>
<feature type="domain" description="YidE/YbjL duplication" evidence="10">
    <location>
        <begin position="16"/>
        <end position="182"/>
    </location>
</feature>
<dbReference type="PANTHER" id="PTHR30445">
    <property type="entry name" value="K(+)_H(+) ANTIPORTER SUBUNIT KHTT"/>
    <property type="match status" value="1"/>
</dbReference>
<evidence type="ECO:0000256" key="6">
    <source>
        <dbReference type="ARBA" id="ARBA00022989"/>
    </source>
</evidence>
<keyword evidence="7 8" id="KW-0472">Membrane</keyword>
<dbReference type="InterPro" id="IPR006512">
    <property type="entry name" value="YidE_YbjL"/>
</dbReference>
<dbReference type="GO" id="GO:0006813">
    <property type="term" value="P:potassium ion transport"/>
    <property type="evidence" value="ECO:0007669"/>
    <property type="project" value="InterPro"/>
</dbReference>
<evidence type="ECO:0000256" key="8">
    <source>
        <dbReference type="SAM" id="Phobius"/>
    </source>
</evidence>
<comment type="similarity">
    <text evidence="2">Belongs to the AAE transporter (TC 2.A.81) family.</text>
</comment>
<dbReference type="STRING" id="28110.KU46_879"/>
<protein>
    <submittedName>
        <fullName evidence="11">Aspartate-alanine antiporter</fullName>
    </submittedName>
</protein>
<feature type="transmembrane region" description="Helical" evidence="8">
    <location>
        <begin position="61"/>
        <end position="78"/>
    </location>
</feature>
<dbReference type="GO" id="GO:0008324">
    <property type="term" value="F:monoatomic cation transmembrane transporter activity"/>
    <property type="evidence" value="ECO:0007669"/>
    <property type="project" value="InterPro"/>
</dbReference>
<keyword evidence="5 8" id="KW-0812">Transmembrane</keyword>
<evidence type="ECO:0000256" key="7">
    <source>
        <dbReference type="ARBA" id="ARBA00023136"/>
    </source>
</evidence>
<evidence type="ECO:0000256" key="5">
    <source>
        <dbReference type="ARBA" id="ARBA00022692"/>
    </source>
</evidence>
<dbReference type="SUPFAM" id="SSF116726">
    <property type="entry name" value="TrkA C-terminal domain-like"/>
    <property type="match status" value="2"/>
</dbReference>
<dbReference type="RefSeq" id="WP_044525617.1">
    <property type="nucleotide sequence ID" value="NZ_CP009440.1"/>
</dbReference>
<dbReference type="InterPro" id="IPR050144">
    <property type="entry name" value="AAE_transporter"/>
</dbReference>
<keyword evidence="4" id="KW-1003">Cell membrane</keyword>
<reference evidence="11 12" key="1">
    <citation type="journal article" date="2015" name="Genome Announc.">
        <title>Genome sequencing of 18 francisella strains to aid in assay development and testing.</title>
        <authorList>
            <person name="Johnson S.L."/>
            <person name="Daligault H.E."/>
            <person name="Davenport K.W."/>
            <person name="Coyne S.R."/>
            <person name="Frey K.G."/>
            <person name="Koroleva G.I."/>
            <person name="Broomall S.M."/>
            <person name="Bishop-Lilly K.A."/>
            <person name="Bruce D.C."/>
            <person name="Chertkov O."/>
            <person name="Freitas T."/>
            <person name="Jaissle J."/>
            <person name="Ladner J.T."/>
            <person name="Rosenzweig C.N."/>
            <person name="Gibbons H.S."/>
            <person name="Palacios G.F."/>
            <person name="Redden C.L."/>
            <person name="Xu Y."/>
            <person name="Minogue T.D."/>
            <person name="Chain P.S."/>
        </authorList>
    </citation>
    <scope>NUCLEOTIDE SEQUENCE [LARGE SCALE GENOMIC DNA]</scope>
    <source>
        <strain evidence="11 12">GA01-2794</strain>
    </source>
</reference>
<dbReference type="AlphaFoldDB" id="A0A0B6D6B3"/>
<feature type="domain" description="YidE/YbjL duplication" evidence="10">
    <location>
        <begin position="394"/>
        <end position="563"/>
    </location>
</feature>
<gene>
    <name evidence="11" type="primary">aspT</name>
    <name evidence="11" type="ORF">LA55_351</name>
</gene>
<feature type="transmembrane region" description="Helical" evidence="8">
    <location>
        <begin position="90"/>
        <end position="114"/>
    </location>
</feature>
<feature type="transmembrane region" description="Helical" evidence="8">
    <location>
        <begin position="551"/>
        <end position="569"/>
    </location>
</feature>
<evidence type="ECO:0000256" key="1">
    <source>
        <dbReference type="ARBA" id="ARBA00004651"/>
    </source>
</evidence>
<evidence type="ECO:0000256" key="3">
    <source>
        <dbReference type="ARBA" id="ARBA00022448"/>
    </source>
</evidence>
<feature type="transmembrane region" description="Helical" evidence="8">
    <location>
        <begin position="482"/>
        <end position="505"/>
    </location>
</feature>
<dbReference type="GO" id="GO:0005886">
    <property type="term" value="C:plasma membrane"/>
    <property type="evidence" value="ECO:0007669"/>
    <property type="project" value="UniProtKB-SubCell"/>
</dbReference>
<evidence type="ECO:0000256" key="2">
    <source>
        <dbReference type="ARBA" id="ARBA00009854"/>
    </source>
</evidence>
<dbReference type="OrthoDB" id="5166626at2"/>
<dbReference type="Pfam" id="PF02080">
    <property type="entry name" value="TrkA_C"/>
    <property type="match status" value="1"/>
</dbReference>
<feature type="transmembrane region" description="Helical" evidence="8">
    <location>
        <begin position="512"/>
        <end position="531"/>
    </location>
</feature>
<dbReference type="NCBIfam" id="TIGR03802">
    <property type="entry name" value="Asp_Ala_antiprt"/>
    <property type="match status" value="1"/>
</dbReference>
<dbReference type="KEGG" id="fpz:LA55_351"/>
<feature type="transmembrane region" description="Helical" evidence="8">
    <location>
        <begin position="411"/>
        <end position="434"/>
    </location>
</feature>
<feature type="transmembrane region" description="Helical" evidence="8">
    <location>
        <begin position="161"/>
        <end position="187"/>
    </location>
</feature>
<dbReference type="InterPro" id="IPR006037">
    <property type="entry name" value="RCK_C"/>
</dbReference>
<evidence type="ECO:0000313" key="12">
    <source>
        <dbReference type="Proteomes" id="UP000031830"/>
    </source>
</evidence>
<dbReference type="Gene3D" id="3.30.70.1450">
    <property type="entry name" value="Regulator of K+ conductance, C-terminal domain"/>
    <property type="match status" value="1"/>
</dbReference>
<dbReference type="EMBL" id="CP009440">
    <property type="protein sequence ID" value="AJI53208.1"/>
    <property type="molecule type" value="Genomic_DNA"/>
</dbReference>